<organism evidence="6 7">
    <name type="scientific">Pichia membranifaciens</name>
    <dbReference type="NCBI Taxonomy" id="4926"/>
    <lineage>
        <taxon>Eukaryota</taxon>
        <taxon>Fungi</taxon>
        <taxon>Dikarya</taxon>
        <taxon>Ascomycota</taxon>
        <taxon>Saccharomycotina</taxon>
        <taxon>Pichiomycetes</taxon>
        <taxon>Pichiales</taxon>
        <taxon>Pichiaceae</taxon>
        <taxon>Pichia</taxon>
    </lineage>
</organism>
<dbReference type="Gene3D" id="3.40.50.300">
    <property type="entry name" value="P-loop containing nucleotide triphosphate hydrolases"/>
    <property type="match status" value="1"/>
</dbReference>
<evidence type="ECO:0000256" key="3">
    <source>
        <dbReference type="ARBA" id="ARBA00022946"/>
    </source>
</evidence>
<dbReference type="Proteomes" id="UP000186136">
    <property type="component" value="Unassembled WGS sequence"/>
</dbReference>
<dbReference type="Pfam" id="PF01926">
    <property type="entry name" value="MMR_HSR1"/>
    <property type="match status" value="1"/>
</dbReference>
<evidence type="ECO:0000256" key="1">
    <source>
        <dbReference type="ARBA" id="ARBA00003269"/>
    </source>
</evidence>
<evidence type="ECO:0000313" key="7">
    <source>
        <dbReference type="Proteomes" id="UP000186136"/>
    </source>
</evidence>
<proteinExistence type="predicted"/>
<dbReference type="GO" id="GO:0005525">
    <property type="term" value="F:GTP binding"/>
    <property type="evidence" value="ECO:0007669"/>
    <property type="project" value="InterPro"/>
</dbReference>
<dbReference type="GO" id="GO:0005739">
    <property type="term" value="C:mitochondrion"/>
    <property type="evidence" value="ECO:0007669"/>
    <property type="project" value="TreeGrafter"/>
</dbReference>
<comment type="function">
    <text evidence="1">May be involved in the mitochondrial lipid metabolism.</text>
</comment>
<accession>A0A1Q2YCP2</accession>
<dbReference type="PANTHER" id="PTHR46434:SF1">
    <property type="entry name" value="GENETIC INTERACTOR OF PROHIBITINS 3, MITOCHONDRIAL"/>
    <property type="match status" value="1"/>
</dbReference>
<dbReference type="EMBL" id="BDGI01000030">
    <property type="protein sequence ID" value="GAV27309.1"/>
    <property type="molecule type" value="Genomic_DNA"/>
</dbReference>
<name>A0A1Q2YCP2_9ASCO</name>
<sequence>MLDQEKVKHENDLKNAYDEYISLLKARESSEKLKCKSCGTGPLQSNDLDSDKYYKPPKFTAQLGFKKYMGHPEKDQLFTEAELALKKEMGIYENASNLADEKEVVLEQKVRQLAEVATFKVECLRCQQLNSHGVFDIFGQQVNQILEKIPSDGKIVNVLSILDFPLSCSKEMIKGRNSKDIWHVVTKADLFFRREVQLNRTGLQYVQEVLEKYLGADPEKVFFVSTTKSWNNEELLQKLPSGALYFVGRANAGKSSLIKSLIASTHGVDTRNSLVKKIEKKNMNYLEKLGLDSPGTSHIPGYTRDFQKFKINDRITVYDTPGIFPNDLGFYKYLTEKIARKQPKYTAFVAEDKKRFKKLDVKGPKIFSGKSLYSYGGFFYLQPPKGAIFKRCLAFKLGEKTFEARYSKLSRAEEINETRPKQIGNRFGVTKEAFYSLKRYVIPPFYGVIDIVIQDLGFLSIKMTSSPDDVDGLFQIWVPEGVRVIVRESIFNFLYKSHDLVDETGNKLKKENISRRGATRLRTILDEDKLHFTELVQVPVNESDEQAFFSVCPPEDMKINNFADSQEEYKNQYWRKIVI</sequence>
<reference evidence="6 7" key="1">
    <citation type="submission" date="2016-08" db="EMBL/GenBank/DDBJ databases">
        <title>Whole genome shotgun sequence of Pichia membranifaciens KS47-1.</title>
        <authorList>
            <person name="Konishi M."/>
            <person name="Ishida M."/>
            <person name="Arakawa T."/>
            <person name="Kato Y."/>
            <person name="Horiuchi J."/>
        </authorList>
    </citation>
    <scope>NUCLEOTIDE SEQUENCE [LARGE SCALE GENOMIC DNA]</scope>
    <source>
        <strain evidence="6 7">KS47-1</strain>
    </source>
</reference>
<feature type="domain" description="CP-type G" evidence="5">
    <location>
        <begin position="139"/>
        <end position="326"/>
    </location>
</feature>
<evidence type="ECO:0000256" key="2">
    <source>
        <dbReference type="ARBA" id="ARBA00018901"/>
    </source>
</evidence>
<dbReference type="OrthoDB" id="1696305at2759"/>
<evidence type="ECO:0000256" key="4">
    <source>
        <dbReference type="ARBA" id="ARBA00031834"/>
    </source>
</evidence>
<dbReference type="InterPro" id="IPR006073">
    <property type="entry name" value="GTP-bd"/>
</dbReference>
<dbReference type="AlphaFoldDB" id="A0A1Q2YCP2"/>
<dbReference type="InterPro" id="IPR030378">
    <property type="entry name" value="G_CP_dom"/>
</dbReference>
<dbReference type="PROSITE" id="PS51721">
    <property type="entry name" value="G_CP"/>
    <property type="match status" value="1"/>
</dbReference>
<comment type="caution">
    <text evidence="6">The sequence shown here is derived from an EMBL/GenBank/DDBJ whole genome shotgun (WGS) entry which is preliminary data.</text>
</comment>
<evidence type="ECO:0000313" key="6">
    <source>
        <dbReference type="EMBL" id="GAV27309.1"/>
    </source>
</evidence>
<evidence type="ECO:0000259" key="5">
    <source>
        <dbReference type="PROSITE" id="PS51721"/>
    </source>
</evidence>
<protein>
    <recommendedName>
        <fullName evidence="2">Genetic interactor of prohibitins 3, mitochondrial</fullName>
    </recommendedName>
    <alternativeName>
        <fullName evidence="4">Found in mitochondrial proteome protein 38</fullName>
    </alternativeName>
</protein>
<keyword evidence="7" id="KW-1185">Reference proteome</keyword>
<keyword evidence="3" id="KW-0809">Transit peptide</keyword>
<gene>
    <name evidence="6" type="ORF">PMKS-000773</name>
</gene>
<dbReference type="InterPro" id="IPR027417">
    <property type="entry name" value="P-loop_NTPase"/>
</dbReference>
<dbReference type="PANTHER" id="PTHR46434">
    <property type="entry name" value="GENETIC INTERACTOR OF PROHIBITINS 3, MITOCHONDRIAL"/>
    <property type="match status" value="1"/>
</dbReference>
<dbReference type="SUPFAM" id="SSF52540">
    <property type="entry name" value="P-loop containing nucleoside triphosphate hydrolases"/>
    <property type="match status" value="1"/>
</dbReference>
<dbReference type="InterPro" id="IPR050896">
    <property type="entry name" value="Mito_lipid_metab_GTPase"/>
</dbReference>